<name>A0A812X305_SYMPI</name>
<keyword evidence="1" id="KW-0812">Transmembrane</keyword>
<proteinExistence type="predicted"/>
<keyword evidence="1" id="KW-1133">Transmembrane helix</keyword>
<reference evidence="2" key="1">
    <citation type="submission" date="2021-02" db="EMBL/GenBank/DDBJ databases">
        <authorList>
            <person name="Dougan E. K."/>
            <person name="Rhodes N."/>
            <person name="Thang M."/>
            <person name="Chan C."/>
        </authorList>
    </citation>
    <scope>NUCLEOTIDE SEQUENCE</scope>
</reference>
<organism evidence="2 3">
    <name type="scientific">Symbiodinium pilosum</name>
    <name type="common">Dinoflagellate</name>
    <dbReference type="NCBI Taxonomy" id="2952"/>
    <lineage>
        <taxon>Eukaryota</taxon>
        <taxon>Sar</taxon>
        <taxon>Alveolata</taxon>
        <taxon>Dinophyceae</taxon>
        <taxon>Suessiales</taxon>
        <taxon>Symbiodiniaceae</taxon>
        <taxon>Symbiodinium</taxon>
    </lineage>
</organism>
<keyword evidence="1" id="KW-0472">Membrane</keyword>
<dbReference type="Proteomes" id="UP000649617">
    <property type="component" value="Unassembled WGS sequence"/>
</dbReference>
<evidence type="ECO:0000256" key="1">
    <source>
        <dbReference type="SAM" id="Phobius"/>
    </source>
</evidence>
<sequence length="265" mass="28468">MEVQWLRDPVSSLKATGREEKPLCLHLHTPEPSTPQSCPEAELRNIPDAGTTVLDEVLRGWFLAIYQLSAVSGAAILPENVPDGVKSNVKELGAAMDADVLATLLLDSDKGGDWRPCLQRLRNTRLSAIMSDALNWTTIFPDGVTERTGIPTMESKARVIDFFASDSFKECGSWSNAELTAAESLISRDPKLSRVFERIEKVKNSIAENIRGASFAPIIGLVILVAAVVFLCNGLSSGLGGGGGGSNLIPDQSQLQDLPLVGLQK</sequence>
<protein>
    <submittedName>
        <fullName evidence="2">CBP1 protein</fullName>
    </submittedName>
</protein>
<evidence type="ECO:0000313" key="3">
    <source>
        <dbReference type="Proteomes" id="UP000649617"/>
    </source>
</evidence>
<dbReference type="AlphaFoldDB" id="A0A812X305"/>
<dbReference type="EMBL" id="CAJNIZ010045005">
    <property type="protein sequence ID" value="CAE7707930.1"/>
    <property type="molecule type" value="Genomic_DNA"/>
</dbReference>
<accession>A0A812X305</accession>
<feature type="transmembrane region" description="Helical" evidence="1">
    <location>
        <begin position="213"/>
        <end position="232"/>
    </location>
</feature>
<dbReference type="OrthoDB" id="443318at2759"/>
<gene>
    <name evidence="2" type="primary">CBP1</name>
    <name evidence="2" type="ORF">SPIL2461_LOCUS20016</name>
</gene>
<evidence type="ECO:0000313" key="2">
    <source>
        <dbReference type="EMBL" id="CAE7707930.1"/>
    </source>
</evidence>
<comment type="caution">
    <text evidence="2">The sequence shown here is derived from an EMBL/GenBank/DDBJ whole genome shotgun (WGS) entry which is preliminary data.</text>
</comment>
<keyword evidence="3" id="KW-1185">Reference proteome</keyword>